<reference evidence="1 2" key="1">
    <citation type="journal article" date="2020" name="bioRxiv">
        <title>Sequence and annotation of 42 cannabis genomes reveals extensive copy number variation in cannabinoid synthesis and pathogen resistance genes.</title>
        <authorList>
            <person name="Mckernan K.J."/>
            <person name="Helbert Y."/>
            <person name="Kane L.T."/>
            <person name="Ebling H."/>
            <person name="Zhang L."/>
            <person name="Liu B."/>
            <person name="Eaton Z."/>
            <person name="Mclaughlin S."/>
            <person name="Kingan S."/>
            <person name="Baybayan P."/>
            <person name="Concepcion G."/>
            <person name="Jordan M."/>
            <person name="Riva A."/>
            <person name="Barbazuk W."/>
            <person name="Harkins T."/>
        </authorList>
    </citation>
    <scope>NUCLEOTIDE SEQUENCE [LARGE SCALE GENOMIC DNA]</scope>
    <source>
        <strain evidence="2">cv. Jamaican Lion 4</strain>
        <tissue evidence="1">Leaf</tissue>
    </source>
</reference>
<accession>A0A7J6IA73</accession>
<name>A0A7J6IA73_CANSA</name>
<protein>
    <submittedName>
        <fullName evidence="1">Uncharacterized protein</fullName>
    </submittedName>
</protein>
<gene>
    <name evidence="1" type="ORF">G4B88_014427</name>
</gene>
<sequence>MSVLEANNLMYLTTLNGLTTQLWRHNDYRTVVDEIGMRLDFVWAPYDSNLTNLITTFKQNRNSLDVLIMGSGLWHMLRVTNESDCKVSLQRVNR</sequence>
<organism evidence="1 2">
    <name type="scientific">Cannabis sativa</name>
    <name type="common">Hemp</name>
    <name type="synonym">Marijuana</name>
    <dbReference type="NCBI Taxonomy" id="3483"/>
    <lineage>
        <taxon>Eukaryota</taxon>
        <taxon>Viridiplantae</taxon>
        <taxon>Streptophyta</taxon>
        <taxon>Embryophyta</taxon>
        <taxon>Tracheophyta</taxon>
        <taxon>Spermatophyta</taxon>
        <taxon>Magnoliopsida</taxon>
        <taxon>eudicotyledons</taxon>
        <taxon>Gunneridae</taxon>
        <taxon>Pentapetalae</taxon>
        <taxon>rosids</taxon>
        <taxon>fabids</taxon>
        <taxon>Rosales</taxon>
        <taxon>Cannabaceae</taxon>
        <taxon>Cannabis</taxon>
    </lineage>
</organism>
<evidence type="ECO:0000313" key="1">
    <source>
        <dbReference type="EMBL" id="KAF4403971.1"/>
    </source>
</evidence>
<comment type="caution">
    <text evidence="1">The sequence shown here is derived from an EMBL/GenBank/DDBJ whole genome shotgun (WGS) entry which is preliminary data.</text>
</comment>
<keyword evidence="2" id="KW-1185">Reference proteome</keyword>
<dbReference type="AlphaFoldDB" id="A0A7J6IA73"/>
<dbReference type="Proteomes" id="UP000583929">
    <property type="component" value="Unassembled WGS sequence"/>
</dbReference>
<evidence type="ECO:0000313" key="2">
    <source>
        <dbReference type="Proteomes" id="UP000583929"/>
    </source>
</evidence>
<dbReference type="EMBL" id="JAATIQ010000002">
    <property type="protein sequence ID" value="KAF4403971.1"/>
    <property type="molecule type" value="Genomic_DNA"/>
</dbReference>
<proteinExistence type="predicted"/>